<dbReference type="InterPro" id="IPR036412">
    <property type="entry name" value="HAD-like_sf"/>
</dbReference>
<dbReference type="EMBL" id="AFRT01001767">
    <property type="protein sequence ID" value="ELU39446.1"/>
    <property type="molecule type" value="Genomic_DNA"/>
</dbReference>
<dbReference type="PANTHER" id="PTHR43316:SF3">
    <property type="entry name" value="HALOACID DEHALOGENASE, TYPE II (AFU_ORTHOLOGUE AFUA_2G07750)-RELATED"/>
    <property type="match status" value="1"/>
</dbReference>
<evidence type="ECO:0000313" key="4">
    <source>
        <dbReference type="Proteomes" id="UP000011668"/>
    </source>
</evidence>
<dbReference type="PANTHER" id="PTHR43316">
    <property type="entry name" value="HYDROLASE, HALOACID DELAHOGENASE-RELATED"/>
    <property type="match status" value="1"/>
</dbReference>
<comment type="caution">
    <text evidence="3">The sequence shown here is derived from an EMBL/GenBank/DDBJ whole genome shotgun (WGS) entry which is preliminary data.</text>
</comment>
<gene>
    <name evidence="3" type="ORF">AG1IA_06523</name>
</gene>
<accession>L8WMR9</accession>
<dbReference type="SFLD" id="SFLDG01129">
    <property type="entry name" value="C1.5:_HAD__Beta-PGM__Phosphata"/>
    <property type="match status" value="1"/>
</dbReference>
<keyword evidence="2 3" id="KW-0378">Hydrolase</keyword>
<proteinExistence type="inferred from homology"/>
<evidence type="ECO:0000256" key="1">
    <source>
        <dbReference type="ARBA" id="ARBA00008106"/>
    </source>
</evidence>
<dbReference type="SFLD" id="SFLDS00003">
    <property type="entry name" value="Haloacid_Dehalogenase"/>
    <property type="match status" value="1"/>
</dbReference>
<dbReference type="InterPro" id="IPR023198">
    <property type="entry name" value="PGP-like_dom2"/>
</dbReference>
<dbReference type="GO" id="GO:0016791">
    <property type="term" value="F:phosphatase activity"/>
    <property type="evidence" value="ECO:0007669"/>
    <property type="project" value="UniProtKB-ARBA"/>
</dbReference>
<reference evidence="3 4" key="1">
    <citation type="journal article" date="2013" name="Nat. Commun.">
        <title>The evolution and pathogenic mechanisms of the rice sheath blight pathogen.</title>
        <authorList>
            <person name="Zheng A."/>
            <person name="Lin R."/>
            <person name="Xu L."/>
            <person name="Qin P."/>
            <person name="Tang C."/>
            <person name="Ai P."/>
            <person name="Zhang D."/>
            <person name="Liu Y."/>
            <person name="Sun Z."/>
            <person name="Feng H."/>
            <person name="Wang Y."/>
            <person name="Chen Y."/>
            <person name="Liang X."/>
            <person name="Fu R."/>
            <person name="Li Q."/>
            <person name="Zhang J."/>
            <person name="Yu X."/>
            <person name="Xie Z."/>
            <person name="Ding L."/>
            <person name="Guan P."/>
            <person name="Tang J."/>
            <person name="Liang Y."/>
            <person name="Wang S."/>
            <person name="Deng Q."/>
            <person name="Li S."/>
            <person name="Zhu J."/>
            <person name="Wang L."/>
            <person name="Liu H."/>
            <person name="Li P."/>
        </authorList>
    </citation>
    <scope>NUCLEOTIDE SEQUENCE [LARGE SCALE GENOMIC DNA]</scope>
    <source>
        <strain evidence="4">AG-1 IA</strain>
    </source>
</reference>
<dbReference type="InterPro" id="IPR006328">
    <property type="entry name" value="2-HAD"/>
</dbReference>
<dbReference type="Pfam" id="PF00702">
    <property type="entry name" value="Hydrolase"/>
    <property type="match status" value="1"/>
</dbReference>
<dbReference type="Gene3D" id="1.10.150.240">
    <property type="entry name" value="Putative phosphatase, domain 2"/>
    <property type="match status" value="1"/>
</dbReference>
<keyword evidence="4" id="KW-1185">Reference proteome</keyword>
<dbReference type="PRINTS" id="PR00413">
    <property type="entry name" value="HADHALOGNASE"/>
</dbReference>
<dbReference type="GO" id="GO:0019120">
    <property type="term" value="F:hydrolase activity, acting on acid halide bonds, in C-halide compounds"/>
    <property type="evidence" value="ECO:0007669"/>
    <property type="project" value="InterPro"/>
</dbReference>
<organism evidence="3 4">
    <name type="scientific">Thanatephorus cucumeris (strain AG1-IA)</name>
    <name type="common">Rice sheath blight fungus</name>
    <name type="synonym">Rhizoctonia solani</name>
    <dbReference type="NCBI Taxonomy" id="983506"/>
    <lineage>
        <taxon>Eukaryota</taxon>
        <taxon>Fungi</taxon>
        <taxon>Dikarya</taxon>
        <taxon>Basidiomycota</taxon>
        <taxon>Agaricomycotina</taxon>
        <taxon>Agaricomycetes</taxon>
        <taxon>Cantharellales</taxon>
        <taxon>Ceratobasidiaceae</taxon>
        <taxon>Rhizoctonia</taxon>
        <taxon>Rhizoctonia solani AG-1</taxon>
    </lineage>
</organism>
<dbReference type="NCBIfam" id="TIGR01428">
    <property type="entry name" value="HAD_type_II"/>
    <property type="match status" value="1"/>
</dbReference>
<dbReference type="SUPFAM" id="SSF56784">
    <property type="entry name" value="HAD-like"/>
    <property type="match status" value="1"/>
</dbReference>
<sequence length="253" mass="27807">MSQLPETLPPTLRNVRALVFDLFGTCLDWHTPLLSSLKTAHPEVSEEEWSGFAFAWRTAFLVQTATEGRKNTFRPAKELYSDGLDDVLKGAGKAGEVASKWSDEQRGAASAAWSQMIPFEDTVAGVDLLRQNLTVIGLSNGSAQALVPMVCCKSAGLIFDLLLTSDLIGTYKPSPKMYAAAITALGLKPDEVAMVAAHQWDLDAARKEGLRTIYVERWTEDRGVDRDALRDQFDLYINEGGVVELARRFGVIL</sequence>
<evidence type="ECO:0000313" key="3">
    <source>
        <dbReference type="EMBL" id="ELU39446.1"/>
    </source>
</evidence>
<dbReference type="HOGENOM" id="CLU_045011_3_0_1"/>
<dbReference type="NCBIfam" id="TIGR01493">
    <property type="entry name" value="HAD-SF-IA-v2"/>
    <property type="match status" value="1"/>
</dbReference>
<dbReference type="Proteomes" id="UP000011668">
    <property type="component" value="Unassembled WGS sequence"/>
</dbReference>
<dbReference type="OMA" id="WHRLNPW"/>
<comment type="similarity">
    <text evidence="1">Belongs to the HAD-like hydrolase superfamily. S-2-haloalkanoic acid dehalogenase family.</text>
</comment>
<dbReference type="STRING" id="983506.L8WMR9"/>
<dbReference type="AlphaFoldDB" id="L8WMR9"/>
<protein>
    <submittedName>
        <fullName evidence="3">Hydrolase domain-containing protein</fullName>
    </submittedName>
</protein>
<dbReference type="InterPro" id="IPR023214">
    <property type="entry name" value="HAD_sf"/>
</dbReference>
<dbReference type="Gene3D" id="3.40.50.1000">
    <property type="entry name" value="HAD superfamily/HAD-like"/>
    <property type="match status" value="1"/>
</dbReference>
<evidence type="ECO:0000256" key="2">
    <source>
        <dbReference type="ARBA" id="ARBA00022801"/>
    </source>
</evidence>
<dbReference type="InterPro" id="IPR006439">
    <property type="entry name" value="HAD-SF_hydro_IA"/>
</dbReference>
<name>L8WMR9_THACA</name>
<dbReference type="InterPro" id="IPR051540">
    <property type="entry name" value="S-2-haloacid_dehalogenase"/>
</dbReference>
<dbReference type="OrthoDB" id="2363873at2759"/>